<dbReference type="SUPFAM" id="SSF50129">
    <property type="entry name" value="GroES-like"/>
    <property type="match status" value="1"/>
</dbReference>
<dbReference type="PANTHER" id="PTHR48106">
    <property type="entry name" value="QUINONE OXIDOREDUCTASE PIG3-RELATED"/>
    <property type="match status" value="1"/>
</dbReference>
<evidence type="ECO:0000256" key="1">
    <source>
        <dbReference type="ARBA" id="ARBA00022857"/>
    </source>
</evidence>
<dbReference type="Gene3D" id="3.90.180.10">
    <property type="entry name" value="Medium-chain alcohol dehydrogenases, catalytic domain"/>
    <property type="match status" value="1"/>
</dbReference>
<protein>
    <submittedName>
        <fullName evidence="4">Oxidoreductase</fullName>
    </submittedName>
</protein>
<dbReference type="InterPro" id="IPR011032">
    <property type="entry name" value="GroES-like_sf"/>
</dbReference>
<reference evidence="4 5" key="1">
    <citation type="submission" date="2017-11" db="EMBL/GenBank/DDBJ databases">
        <title>Draft genome of actinobacteria isolated from guarana (Paullinia cupana (Mart.) Ducke.</title>
        <authorList>
            <person name="Siqueira K.A."/>
            <person name="Liotti R.G."/>
            <person name="Mendes T.A.O."/>
            <person name="Soares M.A."/>
        </authorList>
    </citation>
    <scope>NUCLEOTIDE SEQUENCE [LARGE SCALE GENOMIC DNA]</scope>
    <source>
        <strain evidence="4 5">193</strain>
    </source>
</reference>
<keyword evidence="2" id="KW-0560">Oxidoreductase</keyword>
<name>A0A3M0ILT8_9ACTN</name>
<dbReference type="GO" id="GO:0003960">
    <property type="term" value="F:quinone reductase (NADPH) activity"/>
    <property type="evidence" value="ECO:0007669"/>
    <property type="project" value="TreeGrafter"/>
</dbReference>
<evidence type="ECO:0000313" key="4">
    <source>
        <dbReference type="EMBL" id="RMB83006.1"/>
    </source>
</evidence>
<dbReference type="GO" id="GO:0070402">
    <property type="term" value="F:NADPH binding"/>
    <property type="evidence" value="ECO:0007669"/>
    <property type="project" value="TreeGrafter"/>
</dbReference>
<accession>A0A3M0ILT8</accession>
<comment type="caution">
    <text evidence="4">The sequence shown here is derived from an EMBL/GenBank/DDBJ whole genome shotgun (WGS) entry which is preliminary data.</text>
</comment>
<keyword evidence="1" id="KW-0521">NADP</keyword>
<dbReference type="AlphaFoldDB" id="A0A3M0ILT8"/>
<evidence type="ECO:0000259" key="3">
    <source>
        <dbReference type="SMART" id="SM00829"/>
    </source>
</evidence>
<dbReference type="SUPFAM" id="SSF51735">
    <property type="entry name" value="NAD(P)-binding Rossmann-fold domains"/>
    <property type="match status" value="1"/>
</dbReference>
<dbReference type="RefSeq" id="WP_121892369.1">
    <property type="nucleotide sequence ID" value="NZ_PENI01000019.1"/>
</dbReference>
<feature type="domain" description="Enoyl reductase (ER)" evidence="3">
    <location>
        <begin position="10"/>
        <end position="323"/>
    </location>
</feature>
<gene>
    <name evidence="4" type="ORF">CTZ28_27015</name>
</gene>
<dbReference type="GO" id="GO:0035925">
    <property type="term" value="F:mRNA 3'-UTR AU-rich region binding"/>
    <property type="evidence" value="ECO:0007669"/>
    <property type="project" value="TreeGrafter"/>
</dbReference>
<dbReference type="PANTHER" id="PTHR48106:SF13">
    <property type="entry name" value="QUINONE OXIDOREDUCTASE-RELATED"/>
    <property type="match status" value="1"/>
</dbReference>
<dbReference type="EMBL" id="PENI01000019">
    <property type="protein sequence ID" value="RMB83006.1"/>
    <property type="molecule type" value="Genomic_DNA"/>
</dbReference>
<dbReference type="SMART" id="SM00829">
    <property type="entry name" value="PKS_ER"/>
    <property type="match status" value="1"/>
</dbReference>
<dbReference type="Gene3D" id="3.40.50.720">
    <property type="entry name" value="NAD(P)-binding Rossmann-like Domain"/>
    <property type="match status" value="1"/>
</dbReference>
<evidence type="ECO:0000256" key="2">
    <source>
        <dbReference type="ARBA" id="ARBA00023002"/>
    </source>
</evidence>
<dbReference type="Pfam" id="PF00107">
    <property type="entry name" value="ADH_zinc_N"/>
    <property type="match status" value="1"/>
</dbReference>
<dbReference type="OrthoDB" id="9805883at2"/>
<dbReference type="InterPro" id="IPR036291">
    <property type="entry name" value="NAD(P)-bd_dom_sf"/>
</dbReference>
<dbReference type="InterPro" id="IPR013154">
    <property type="entry name" value="ADH-like_N"/>
</dbReference>
<proteinExistence type="predicted"/>
<organism evidence="4 5">
    <name type="scientific">Streptomyces shenzhenensis</name>
    <dbReference type="NCBI Taxonomy" id="943815"/>
    <lineage>
        <taxon>Bacteria</taxon>
        <taxon>Bacillati</taxon>
        <taxon>Actinomycetota</taxon>
        <taxon>Actinomycetes</taxon>
        <taxon>Kitasatosporales</taxon>
        <taxon>Streptomycetaceae</taxon>
        <taxon>Streptomyces</taxon>
    </lineage>
</organism>
<dbReference type="Pfam" id="PF08240">
    <property type="entry name" value="ADH_N"/>
    <property type="match status" value="1"/>
</dbReference>
<dbReference type="GO" id="GO:0005829">
    <property type="term" value="C:cytosol"/>
    <property type="evidence" value="ECO:0007669"/>
    <property type="project" value="TreeGrafter"/>
</dbReference>
<sequence length="325" mass="33711">MRLISYHEHGSPDVLRVEDAPVPAPGPGQLLLRTEAVGVNFIETQLRSNTAPFPAPLPGRPGGDVVGRVEALGPDTDGPAPGTRVAAFGVPAAYADQVVIDAERALVVPEDIGATTATALGSTAQTAWSVLDAARVAKGDTVLVHAAAGAIGHIVTQLAKLRGAGRVIGTVGSPAKADFVRAHGADDVVDYRQPDWADKVRELTGGQGVDIVLDSVEGAVFKDGLKLLKPYGRLVYYGFAGADGEVAKVAMTELLGLTYVVGTSLDAWANADPARVAEARAELVRLVSSGDLRVAVHTALPLTEAAEAHRVIESRSQLGRVVLVP</sequence>
<dbReference type="InterPro" id="IPR020843">
    <property type="entry name" value="ER"/>
</dbReference>
<evidence type="ECO:0000313" key="5">
    <source>
        <dbReference type="Proteomes" id="UP000270471"/>
    </source>
</evidence>
<dbReference type="InterPro" id="IPR013149">
    <property type="entry name" value="ADH-like_C"/>
</dbReference>
<dbReference type="Proteomes" id="UP000270471">
    <property type="component" value="Unassembled WGS sequence"/>
</dbReference>
<keyword evidence="5" id="KW-1185">Reference proteome</keyword>